<feature type="compositionally biased region" description="Low complexity" evidence="1">
    <location>
        <begin position="175"/>
        <end position="186"/>
    </location>
</feature>
<feature type="compositionally biased region" description="Basic residues" evidence="1">
    <location>
        <begin position="321"/>
        <end position="331"/>
    </location>
</feature>
<protein>
    <submittedName>
        <fullName evidence="2">Uncharacterized protein</fullName>
    </submittedName>
</protein>
<dbReference type="OrthoDB" id="5330253at2759"/>
<proteinExistence type="predicted"/>
<dbReference type="Proteomes" id="UP000308549">
    <property type="component" value="Unassembled WGS sequence"/>
</dbReference>
<feature type="compositionally biased region" description="Basic and acidic residues" evidence="1">
    <location>
        <begin position="18"/>
        <end position="54"/>
    </location>
</feature>
<dbReference type="PANTHER" id="PTHR28186">
    <property type="entry name" value="MEIOTICALLY UP-REGULATED GENE 9 PROTEIN"/>
    <property type="match status" value="1"/>
</dbReference>
<name>A0A4U0TLQ6_9PEZI</name>
<keyword evidence="3" id="KW-1185">Reference proteome</keyword>
<comment type="caution">
    <text evidence="2">The sequence shown here is derived from an EMBL/GenBank/DDBJ whole genome shotgun (WGS) entry which is preliminary data.</text>
</comment>
<feature type="compositionally biased region" description="Polar residues" evidence="1">
    <location>
        <begin position="138"/>
        <end position="156"/>
    </location>
</feature>
<sequence length="331" mass="36048">MSMDQPPTSPGLSPGMPGRDRSRGFSFHSDKSGGSKPKVDLSESPADKARRDSIWKSGHKSNPNSAITEETPGARNLNELTTLVSLRDEQHKDANGNVIVDPDLSNPTRPRLERPLDTIRSFEKAIDNGYKRRSSYMISESYNQDAQGSRRSSSYMNGMDSPGRHSAMGGGYYGGQREQGQPPRMRYSNRMMSDGGMYNQGRPYPQHGYHQSQDTMNTGMTNNSDSTGPWASGTDPSSENSSIDRNVVGGNGKQPAEGHGYGNNYSSPPIMEEQGANGYGGPVRPPPEARRPIALGNTTAAPGPGGSLPVSTRPEPEKKKSWLKRRFSKKE</sequence>
<dbReference type="PANTHER" id="PTHR28186:SF1">
    <property type="entry name" value="MEIOTICALLY UP-REGULATED GENE 9 PROTEIN"/>
    <property type="match status" value="1"/>
</dbReference>
<dbReference type="EMBL" id="NAJL01000064">
    <property type="protein sequence ID" value="TKA22883.1"/>
    <property type="molecule type" value="Genomic_DNA"/>
</dbReference>
<evidence type="ECO:0000256" key="1">
    <source>
        <dbReference type="SAM" id="MobiDB-lite"/>
    </source>
</evidence>
<dbReference type="Pfam" id="PF10295">
    <property type="entry name" value="DUF2406"/>
    <property type="match status" value="1"/>
</dbReference>
<dbReference type="InterPro" id="IPR018809">
    <property type="entry name" value="DUF2406"/>
</dbReference>
<evidence type="ECO:0000313" key="2">
    <source>
        <dbReference type="EMBL" id="TKA22883.1"/>
    </source>
</evidence>
<gene>
    <name evidence="2" type="ORF">B0A50_07822</name>
</gene>
<feature type="region of interest" description="Disordered" evidence="1">
    <location>
        <begin position="1"/>
        <end position="116"/>
    </location>
</feature>
<accession>A0A4U0TLQ6</accession>
<feature type="region of interest" description="Disordered" evidence="1">
    <location>
        <begin position="138"/>
        <end position="331"/>
    </location>
</feature>
<dbReference type="AlphaFoldDB" id="A0A4U0TLQ6"/>
<organism evidence="2 3">
    <name type="scientific">Salinomyces thailandicus</name>
    <dbReference type="NCBI Taxonomy" id="706561"/>
    <lineage>
        <taxon>Eukaryota</taxon>
        <taxon>Fungi</taxon>
        <taxon>Dikarya</taxon>
        <taxon>Ascomycota</taxon>
        <taxon>Pezizomycotina</taxon>
        <taxon>Dothideomycetes</taxon>
        <taxon>Dothideomycetidae</taxon>
        <taxon>Mycosphaerellales</taxon>
        <taxon>Teratosphaeriaceae</taxon>
        <taxon>Salinomyces</taxon>
    </lineage>
</organism>
<feature type="compositionally biased region" description="Polar residues" evidence="1">
    <location>
        <begin position="209"/>
        <end position="244"/>
    </location>
</feature>
<reference evidence="2 3" key="1">
    <citation type="submission" date="2017-03" db="EMBL/GenBank/DDBJ databases">
        <title>Genomes of endolithic fungi from Antarctica.</title>
        <authorList>
            <person name="Coleine C."/>
            <person name="Masonjones S."/>
            <person name="Stajich J.E."/>
        </authorList>
    </citation>
    <scope>NUCLEOTIDE SEQUENCE [LARGE SCALE GENOMIC DNA]</scope>
    <source>
        <strain evidence="2 3">CCFEE 6315</strain>
    </source>
</reference>
<evidence type="ECO:0000313" key="3">
    <source>
        <dbReference type="Proteomes" id="UP000308549"/>
    </source>
</evidence>